<sequence length="306" mass="34655">MLTKTEQKLLLVDGMALLFRAFYATSATGQYMFNDEGIPTNGVNGFLRHLFTAANYFNPTHLAVCWDMGSKTFRNELYEDYKGNRSAPPDELIPQFDLAKEATTAFAIPNIGVQGFEADDCLGTIAHQVKDQLEVIILTGDRDILQVLDNNISVALLKKGYGNYEVETKDSFIEKRGYHPKQFVDIKALTGDSSDHYPGVKGIGPKTAEKLILQYKTVENLLASIDKLKPAQRKKIESDRDILILSRKLAEIKLDVPLTFKLKDAEIRFFHDQLYANINAIKIKGMARILDMIKEWNKEHLFEDFA</sequence>
<dbReference type="PANTHER" id="PTHR42646:SF2">
    <property type="entry name" value="5'-3' EXONUCLEASE FAMILY PROTEIN"/>
    <property type="match status" value="1"/>
</dbReference>
<comment type="caution">
    <text evidence="7">The sequence shown here is derived from an EMBL/GenBank/DDBJ whole genome shotgun (WGS) entry which is preliminary data.</text>
</comment>
<keyword evidence="3" id="KW-0238">DNA-binding</keyword>
<evidence type="ECO:0000256" key="1">
    <source>
        <dbReference type="ARBA" id="ARBA00022722"/>
    </source>
</evidence>
<dbReference type="GO" id="GO:0004527">
    <property type="term" value="F:exonuclease activity"/>
    <property type="evidence" value="ECO:0007669"/>
    <property type="project" value="UniProtKB-KW"/>
</dbReference>
<dbReference type="InterPro" id="IPR020045">
    <property type="entry name" value="DNA_polI_H3TH"/>
</dbReference>
<dbReference type="SMART" id="SM00279">
    <property type="entry name" value="HhH2"/>
    <property type="match status" value="1"/>
</dbReference>
<dbReference type="Proteomes" id="UP001208656">
    <property type="component" value="Unassembled WGS sequence"/>
</dbReference>
<dbReference type="InterPro" id="IPR008918">
    <property type="entry name" value="HhH2"/>
</dbReference>
<feature type="domain" description="5'-3' exonuclease" evidence="6">
    <location>
        <begin position="7"/>
        <end position="268"/>
    </location>
</feature>
<keyword evidence="2" id="KW-0378">Hydrolase</keyword>
<evidence type="ECO:0000256" key="2">
    <source>
        <dbReference type="ARBA" id="ARBA00022801"/>
    </source>
</evidence>
<dbReference type="PANTHER" id="PTHR42646">
    <property type="entry name" value="FLAP ENDONUCLEASE XNI"/>
    <property type="match status" value="1"/>
</dbReference>
<evidence type="ECO:0000256" key="3">
    <source>
        <dbReference type="ARBA" id="ARBA00023125"/>
    </source>
</evidence>
<dbReference type="SUPFAM" id="SSF47807">
    <property type="entry name" value="5' to 3' exonuclease, C-terminal subdomain"/>
    <property type="match status" value="1"/>
</dbReference>
<dbReference type="Pfam" id="PF01367">
    <property type="entry name" value="5_3_exonuc"/>
    <property type="match status" value="1"/>
</dbReference>
<dbReference type="SMART" id="SM00475">
    <property type="entry name" value="53EXOc"/>
    <property type="match status" value="1"/>
</dbReference>
<evidence type="ECO:0000256" key="5">
    <source>
        <dbReference type="ARBA" id="ARBA00050026"/>
    </source>
</evidence>
<proteinExistence type="predicted"/>
<evidence type="ECO:0000313" key="7">
    <source>
        <dbReference type="EMBL" id="MCU9593645.1"/>
    </source>
</evidence>
<dbReference type="CDD" id="cd09898">
    <property type="entry name" value="H3TH_53EXO"/>
    <property type="match status" value="1"/>
</dbReference>
<dbReference type="Gene3D" id="3.40.50.1010">
    <property type="entry name" value="5'-nuclease"/>
    <property type="match status" value="1"/>
</dbReference>
<dbReference type="Pfam" id="PF02739">
    <property type="entry name" value="5_3_exonuc_N"/>
    <property type="match status" value="1"/>
</dbReference>
<dbReference type="Gene3D" id="1.10.150.20">
    <property type="entry name" value="5' to 3' exonuclease, C-terminal subdomain"/>
    <property type="match status" value="1"/>
</dbReference>
<keyword evidence="8" id="KW-1185">Reference proteome</keyword>
<evidence type="ECO:0000256" key="4">
    <source>
        <dbReference type="ARBA" id="ARBA00049957"/>
    </source>
</evidence>
<comment type="function">
    <text evidence="4">5'-3' exonuclease acting preferentially on double-stranded DNA.</text>
</comment>
<dbReference type="EMBL" id="JAOUSE010000007">
    <property type="protein sequence ID" value="MCU9593645.1"/>
    <property type="molecule type" value="Genomic_DNA"/>
</dbReference>
<dbReference type="CDD" id="cd09859">
    <property type="entry name" value="PIN_53EXO"/>
    <property type="match status" value="1"/>
</dbReference>
<keyword evidence="7" id="KW-0269">Exonuclease</keyword>
<dbReference type="InterPro" id="IPR036279">
    <property type="entry name" value="5-3_exonuclease_C_sf"/>
</dbReference>
<dbReference type="InterPro" id="IPR020046">
    <property type="entry name" value="5-3_exonucl_a-hlix_arch_N"/>
</dbReference>
<gene>
    <name evidence="7" type="ORF">OEV82_04125</name>
</gene>
<reference evidence="7 8" key="1">
    <citation type="submission" date="2022-10" db="EMBL/GenBank/DDBJ databases">
        <title>Description of Fervidibacillus gen. nov. in the family Fervidibacillaceae fam. nov. with two species, Fervidibacillus albus sp. nov., and Fervidibacillus halotolerans sp. nov., isolated from tidal flat sediments.</title>
        <authorList>
            <person name="Kwon K.K."/>
            <person name="Yang S.-H."/>
        </authorList>
    </citation>
    <scope>NUCLEOTIDE SEQUENCE [LARGE SCALE GENOMIC DNA]</scope>
    <source>
        <strain evidence="7 8">DSM 23332</strain>
    </source>
</reference>
<evidence type="ECO:0000313" key="8">
    <source>
        <dbReference type="Proteomes" id="UP001208656"/>
    </source>
</evidence>
<dbReference type="InterPro" id="IPR029060">
    <property type="entry name" value="PIN-like_dom_sf"/>
</dbReference>
<evidence type="ECO:0000259" key="6">
    <source>
        <dbReference type="SMART" id="SM00475"/>
    </source>
</evidence>
<accession>A0ABT2WDR0</accession>
<dbReference type="SUPFAM" id="SSF88723">
    <property type="entry name" value="PIN domain-like"/>
    <property type="match status" value="1"/>
</dbReference>
<dbReference type="InterPro" id="IPR002421">
    <property type="entry name" value="5-3_exonuclease"/>
</dbReference>
<dbReference type="InterPro" id="IPR038969">
    <property type="entry name" value="FEN"/>
</dbReference>
<keyword evidence="1" id="KW-0540">Nuclease</keyword>
<name>A0ABT2WDR0_9BACI</name>
<protein>
    <recommendedName>
        <fullName evidence="5">5'-3' exonuclease</fullName>
    </recommendedName>
</protein>
<organism evidence="7 8">
    <name type="scientific">Pallidibacillus thermolactis</name>
    <dbReference type="NCBI Taxonomy" id="251051"/>
    <lineage>
        <taxon>Bacteria</taxon>
        <taxon>Bacillati</taxon>
        <taxon>Bacillota</taxon>
        <taxon>Bacilli</taxon>
        <taxon>Bacillales</taxon>
        <taxon>Bacillaceae</taxon>
        <taxon>Pallidibacillus</taxon>
    </lineage>
</organism>